<evidence type="ECO:0000256" key="1">
    <source>
        <dbReference type="SAM" id="MobiDB-lite"/>
    </source>
</evidence>
<feature type="region of interest" description="Disordered" evidence="1">
    <location>
        <begin position="257"/>
        <end position="285"/>
    </location>
</feature>
<proteinExistence type="predicted"/>
<accession>D2SNG3</accession>
<reference evidence="2" key="3">
    <citation type="submission" date="2008-07" db="EMBL/GenBank/DDBJ databases">
        <authorList>
            <person name="Zhao H."/>
            <person name="van der Donk W.A."/>
            <person name="Metcalf W.W."/>
            <person name="Woodyer R.D."/>
            <person name="Shao Z."/>
        </authorList>
    </citation>
    <scope>NUCLEOTIDE SEQUENCE</scope>
    <source>
        <strain evidence="2">HZ1738</strain>
    </source>
</reference>
<reference evidence="2" key="1">
    <citation type="journal article" date="2006" name="Chem. Biol.">
        <title>Heterologous production of fosfomycin and identification of the minimal biosynthetic gene cluster.</title>
        <authorList>
            <person name="Woodyer R.D."/>
            <person name="Shao Z."/>
            <person name="Thomas P.M."/>
            <person name="Kelleher N.L."/>
            <person name="Blodgett J.A."/>
            <person name="Metcalf W.W."/>
            <person name="van der Donk W.A."/>
            <person name="Zhao H."/>
        </authorList>
    </citation>
    <scope>NUCLEOTIDE SEQUENCE</scope>
    <source>
        <strain evidence="2">HZ1738</strain>
    </source>
</reference>
<organism evidence="2">
    <name type="scientific">Streptomyces fradiae</name>
    <name type="common">Streptomyces roseoflavus</name>
    <dbReference type="NCBI Taxonomy" id="1906"/>
    <lineage>
        <taxon>Bacteria</taxon>
        <taxon>Bacillati</taxon>
        <taxon>Actinomycetota</taxon>
        <taxon>Actinomycetes</taxon>
        <taxon>Kitasatosporales</taxon>
        <taxon>Streptomycetaceae</taxon>
        <taxon>Streptomyces</taxon>
    </lineage>
</organism>
<evidence type="ECO:0000313" key="2">
    <source>
        <dbReference type="EMBL" id="ACG70834.1"/>
    </source>
</evidence>
<reference evidence="2" key="2">
    <citation type="journal article" date="2007" name="Chem. Commun. (Camb.)">
        <title>New insight into the mechanism of methyl transfer during the biosynthesis of fosfomycin.</title>
        <authorList>
            <person name="Woodyer R.D."/>
            <person name="Li G."/>
            <person name="Zhao H."/>
            <person name="van der Donk W.A."/>
        </authorList>
    </citation>
    <scope>NUCLEOTIDE SEQUENCE</scope>
    <source>
        <strain evidence="2">HZ1738</strain>
    </source>
</reference>
<protein>
    <submittedName>
        <fullName evidence="2">Putative dienelactone hydrolase</fullName>
    </submittedName>
</protein>
<name>D2SNG3_STRFR</name>
<dbReference type="AlphaFoldDB" id="D2SNG3"/>
<dbReference type="EMBL" id="EU924263">
    <property type="protein sequence ID" value="ACG70834.1"/>
    <property type="molecule type" value="Genomic_DNA"/>
</dbReference>
<keyword evidence="2" id="KW-0378">Hydrolase</keyword>
<sequence length="308" mass="31479">MVLRVASSTVRRITGRPPRSRCAVLRRPVSSHRHPDGDVLTQGQDLFDPRPGIGRVVALHGLDLPVPVEREPGGRGGPEAVGAPLREVASVLPLGLQEGVDGVPEGDAGGDGGALQVAGLELPEGVLDGVVRRSEGADDDEGPERGVDQALAGPVDPVLAEDRAAGLQVGQKQFFGAGEGLVGDAAVLARLPRDLGEDLPDLGLQPVGDLPAPVLAVEDLAGHVRRVEGYGAAGPVGGHGALDGRDDVDVEVAAGVVPAAGGGPDDERGQDAGGDEVPLLEGGEPVDGRAVRLRVRSPVRHEHLRNTS</sequence>
<dbReference type="GO" id="GO:0016787">
    <property type="term" value="F:hydrolase activity"/>
    <property type="evidence" value="ECO:0007669"/>
    <property type="project" value="UniProtKB-KW"/>
</dbReference>